<dbReference type="Gene3D" id="3.90.79.10">
    <property type="entry name" value="Nucleoside Triphosphate Pyrophosphohydrolase"/>
    <property type="match status" value="1"/>
</dbReference>
<evidence type="ECO:0000313" key="1">
    <source>
        <dbReference type="EMBL" id="CUX63190.1"/>
    </source>
</evidence>
<evidence type="ECO:0000313" key="2">
    <source>
        <dbReference type="Proteomes" id="UP000191987"/>
    </source>
</evidence>
<accession>A0A1S7S767</accession>
<protein>
    <submittedName>
        <fullName evidence="1">NTP pyrophosphohydrolase, MutT family</fullName>
    </submittedName>
</protein>
<dbReference type="AlphaFoldDB" id="A0A1S7S767"/>
<proteinExistence type="predicted"/>
<dbReference type="InterPro" id="IPR015797">
    <property type="entry name" value="NUDIX_hydrolase-like_dom_sf"/>
</dbReference>
<dbReference type="SUPFAM" id="SSF55811">
    <property type="entry name" value="Nudix"/>
    <property type="match status" value="1"/>
</dbReference>
<organism evidence="1 2">
    <name type="scientific">Agrobacterium deltaense Zutra 3/1</name>
    <dbReference type="NCBI Taxonomy" id="1183427"/>
    <lineage>
        <taxon>Bacteria</taxon>
        <taxon>Pseudomonadati</taxon>
        <taxon>Pseudomonadota</taxon>
        <taxon>Alphaproteobacteria</taxon>
        <taxon>Hyphomicrobiales</taxon>
        <taxon>Rhizobiaceae</taxon>
        <taxon>Rhizobium/Agrobacterium group</taxon>
        <taxon>Agrobacterium</taxon>
    </lineage>
</organism>
<dbReference type="EMBL" id="FBWG01000050">
    <property type="protein sequence ID" value="CUX63190.1"/>
    <property type="molecule type" value="Genomic_DNA"/>
</dbReference>
<name>A0A1S7S767_9HYPH</name>
<sequence length="73" mass="8304">MLPVFVGFVDAGATVVINHEHSEFRWVPFETALGMVPFAGQRHVLKHVQAEFVQRQPVRHLLIYSTRGAMRCS</sequence>
<dbReference type="GO" id="GO:0016787">
    <property type="term" value="F:hydrolase activity"/>
    <property type="evidence" value="ECO:0007669"/>
    <property type="project" value="UniProtKB-KW"/>
</dbReference>
<reference evidence="1 2" key="1">
    <citation type="submission" date="2016-01" db="EMBL/GenBank/DDBJ databases">
        <authorList>
            <person name="Oliw E.H."/>
        </authorList>
    </citation>
    <scope>NUCLEOTIDE SEQUENCE [LARGE SCALE GENOMIC DNA]</scope>
    <source>
        <strain evidence="1 2">Zutra 3-1</strain>
    </source>
</reference>
<dbReference type="Proteomes" id="UP000191987">
    <property type="component" value="Unassembled WGS sequence"/>
</dbReference>
<gene>
    <name evidence="1" type="ORF">AGR7C_pTi0095</name>
</gene>
<keyword evidence="1" id="KW-0378">Hydrolase</keyword>